<feature type="transmembrane region" description="Helical" evidence="1">
    <location>
        <begin position="379"/>
        <end position="397"/>
    </location>
</feature>
<feature type="transmembrane region" description="Helical" evidence="1">
    <location>
        <begin position="403"/>
        <end position="421"/>
    </location>
</feature>
<keyword evidence="4" id="KW-1185">Reference proteome</keyword>
<feature type="transmembrane region" description="Helical" evidence="1">
    <location>
        <begin position="180"/>
        <end position="196"/>
    </location>
</feature>
<dbReference type="AlphaFoldDB" id="A0A6S6QKX9"/>
<dbReference type="Pfam" id="PF09925">
    <property type="entry name" value="DUF2157"/>
    <property type="match status" value="1"/>
</dbReference>
<feature type="transmembrane region" description="Helical" evidence="1">
    <location>
        <begin position="322"/>
        <end position="342"/>
    </location>
</feature>
<feature type="transmembrane region" description="Helical" evidence="1">
    <location>
        <begin position="230"/>
        <end position="252"/>
    </location>
</feature>
<feature type="transmembrane region" description="Helical" evidence="1">
    <location>
        <begin position="43"/>
        <end position="66"/>
    </location>
</feature>
<evidence type="ECO:0000313" key="4">
    <source>
        <dbReference type="Proteomes" id="UP000515317"/>
    </source>
</evidence>
<keyword evidence="1" id="KW-0812">Transmembrane</keyword>
<feature type="domain" description="DUF2157" evidence="2">
    <location>
        <begin position="17"/>
        <end position="152"/>
    </location>
</feature>
<reference evidence="3 4" key="1">
    <citation type="submission" date="2020-08" db="EMBL/GenBank/DDBJ databases">
        <title>Genome sequence of Rhizobiales bacterium strain IZ6.</title>
        <authorList>
            <person name="Nakai R."/>
            <person name="Naganuma T."/>
        </authorList>
    </citation>
    <scope>NUCLEOTIDE SEQUENCE [LARGE SCALE GENOMIC DNA]</scope>
    <source>
        <strain evidence="3 4">IZ6</strain>
    </source>
</reference>
<dbReference type="EMBL" id="AP023361">
    <property type="protein sequence ID" value="BCJ91973.1"/>
    <property type="molecule type" value="Genomic_DNA"/>
</dbReference>
<gene>
    <name evidence="3" type="ORF">IZ6_27080</name>
</gene>
<feature type="transmembrane region" description="Helical" evidence="1">
    <location>
        <begin position="264"/>
        <end position="284"/>
    </location>
</feature>
<name>A0A6S6QKX9_9HYPH</name>
<dbReference type="Proteomes" id="UP000515317">
    <property type="component" value="Chromosome"/>
</dbReference>
<feature type="transmembrane region" description="Helical" evidence="1">
    <location>
        <begin position="203"/>
        <end position="224"/>
    </location>
</feature>
<dbReference type="RefSeq" id="WP_222875583.1">
    <property type="nucleotide sequence ID" value="NZ_AP023361.1"/>
</dbReference>
<dbReference type="KEGG" id="tso:IZ6_27080"/>
<feature type="transmembrane region" description="Helical" evidence="1">
    <location>
        <begin position="348"/>
        <end position="367"/>
    </location>
</feature>
<keyword evidence="1" id="KW-0472">Membrane</keyword>
<feature type="transmembrane region" description="Helical" evidence="1">
    <location>
        <begin position="103"/>
        <end position="123"/>
    </location>
</feature>
<feature type="transmembrane region" description="Helical" evidence="1">
    <location>
        <begin position="78"/>
        <end position="97"/>
    </location>
</feature>
<feature type="transmembrane region" description="Helical" evidence="1">
    <location>
        <begin position="296"/>
        <end position="315"/>
    </location>
</feature>
<evidence type="ECO:0000259" key="2">
    <source>
        <dbReference type="Pfam" id="PF09925"/>
    </source>
</evidence>
<evidence type="ECO:0000313" key="3">
    <source>
        <dbReference type="EMBL" id="BCJ91973.1"/>
    </source>
</evidence>
<keyword evidence="1" id="KW-1133">Transmembrane helix</keyword>
<evidence type="ECO:0000256" key="1">
    <source>
        <dbReference type="SAM" id="Phobius"/>
    </source>
</evidence>
<proteinExistence type="predicted"/>
<dbReference type="InterPro" id="IPR018677">
    <property type="entry name" value="DUF2157"/>
</dbReference>
<protein>
    <submittedName>
        <fullName evidence="3">Membrane protein</fullName>
    </submittedName>
</protein>
<organism evidence="3 4">
    <name type="scientific">Terrihabitans soli</name>
    <dbReference type="NCBI Taxonomy" id="708113"/>
    <lineage>
        <taxon>Bacteria</taxon>
        <taxon>Pseudomonadati</taxon>
        <taxon>Pseudomonadota</taxon>
        <taxon>Alphaproteobacteria</taxon>
        <taxon>Hyphomicrobiales</taxon>
        <taxon>Terrihabitans</taxon>
    </lineage>
</organism>
<sequence length="436" mass="45316">MNDSKYKKRLAEDLPGWRDKGWITKDGEAAILASLPAGHAPGFGLAAVVAVLGTLLIGFGIFAFVGANWDYMPRFFRFLLLVALIGAAYGGGAFLQSRNLPRFADAAVLLGGFAFAAGIALVGQTYHMAGEFADAILLWLVGALAAALLTRSVSGTVLALAGAVYWTWVVTVESKIGPHFGGLLAVLIGGSIAVWLDSRMARVAAILALGFWIVVTTMHLGSAYNWPAQGYMAMLACIALTVWTAGLAMTTLPKDKAPRTIKMGHDLLTPALGGFILAAGFLQVALEFSSGSDNTVWIGIAVASLVAALVLAGLAQQRGALRFVDVAAVAALGGAVICIGLWNDADDFGGRLAAGTVVILGALWWISLGHAGHPIGNKLGLFAFGAEVLYLYAVTLGSLIDTALAFLVGGVLFIALAFLLFRLDKRLAVKTAGAAA</sequence>
<feature type="transmembrane region" description="Helical" evidence="1">
    <location>
        <begin position="135"/>
        <end position="168"/>
    </location>
</feature>
<accession>A0A6S6QKX9</accession>